<dbReference type="Proteomes" id="UP000663840">
    <property type="component" value="Unassembled WGS sequence"/>
</dbReference>
<comment type="caution">
    <text evidence="1">The sequence shown here is derived from an EMBL/GenBank/DDBJ whole genome shotgun (WGS) entry which is preliminary data.</text>
</comment>
<dbReference type="EMBL" id="CAJMWR010003678">
    <property type="protein sequence ID" value="CAE6466209.1"/>
    <property type="molecule type" value="Genomic_DNA"/>
</dbReference>
<reference evidence="1" key="1">
    <citation type="submission" date="2021-01" db="EMBL/GenBank/DDBJ databases">
        <authorList>
            <person name="Kaushik A."/>
        </authorList>
    </citation>
    <scope>NUCLEOTIDE SEQUENCE</scope>
    <source>
        <strain evidence="1">AG1-1A</strain>
    </source>
</reference>
<protein>
    <recommendedName>
        <fullName evidence="3">F-box domain-containing protein</fullName>
    </recommendedName>
</protein>
<name>A0A8H3BTB0_9AGAM</name>
<dbReference type="SUPFAM" id="SSF52047">
    <property type="entry name" value="RNI-like"/>
    <property type="match status" value="1"/>
</dbReference>
<evidence type="ECO:0000313" key="1">
    <source>
        <dbReference type="EMBL" id="CAE6466209.1"/>
    </source>
</evidence>
<accession>A0A8H3BTB0</accession>
<proteinExistence type="predicted"/>
<gene>
    <name evidence="1" type="ORF">RDB_LOCUS109690</name>
</gene>
<dbReference type="InterPro" id="IPR032675">
    <property type="entry name" value="LRR_dom_sf"/>
</dbReference>
<dbReference type="AlphaFoldDB" id="A0A8H3BTB0"/>
<sequence>MSMLQLYYDSRRQHHKVLRIPELLNLICSFVGTSDCVRLARTCKAIFKVAAAFVWHHVNGAQNLLLLLSGTLIISANNNQDSRKIAIGVAAASVDFSRFDLYASYVRRLTIYGSQAKYFQVSGWAPLMIRANSKTLLPNLLSMVIQTKCDSHGPDQIMWIKAFSGPSVLTIQAIPGHLLSRTPPRVSPLAASVILDTIAERCPRLLRLSLFVSESIGIDKNEGENKLLGLLWKRPYYKYFQALPALYELSCSVLMLQSDSIQVIGSLPHLTRLSVYSSGEPLVIRQSHLSNKLFPSLHELSLQDIHPYEAAGIMQIASLMKCLTLLELLTNPECLDPDESREEWINTTLLLLLSNSPRLNTLHVDLDPTRENDEAYDIGHQDVMDTFSKLPLISLTLTGVHIGAWASTGSLKTVWPSLSSLRMRNQDAGPRILSCFARLPRLQHLALSVCIDNMGVRQDFISLCPLQTLEISDGVVTTMEPEDLERTSQFLLSIFPRIRRIIWMKFGLDTSSEEEQQRRFIGFLNQHLSMRRELEELRARCSVLSHGR</sequence>
<evidence type="ECO:0008006" key="3">
    <source>
        <dbReference type="Google" id="ProtNLM"/>
    </source>
</evidence>
<dbReference type="Gene3D" id="3.80.10.10">
    <property type="entry name" value="Ribonuclease Inhibitor"/>
    <property type="match status" value="1"/>
</dbReference>
<evidence type="ECO:0000313" key="2">
    <source>
        <dbReference type="Proteomes" id="UP000663840"/>
    </source>
</evidence>
<organism evidence="1 2">
    <name type="scientific">Rhizoctonia solani</name>
    <dbReference type="NCBI Taxonomy" id="456999"/>
    <lineage>
        <taxon>Eukaryota</taxon>
        <taxon>Fungi</taxon>
        <taxon>Dikarya</taxon>
        <taxon>Basidiomycota</taxon>
        <taxon>Agaricomycotina</taxon>
        <taxon>Agaricomycetes</taxon>
        <taxon>Cantharellales</taxon>
        <taxon>Ceratobasidiaceae</taxon>
        <taxon>Rhizoctonia</taxon>
    </lineage>
</organism>